<evidence type="ECO:0000256" key="2">
    <source>
        <dbReference type="ARBA" id="ARBA00008333"/>
    </source>
</evidence>
<evidence type="ECO:0000256" key="3">
    <source>
        <dbReference type="ARBA" id="ARBA00022692"/>
    </source>
</evidence>
<name>A0A370GRH4_9BACI</name>
<comment type="caution">
    <text evidence="7">The sequence shown here is derived from an EMBL/GenBank/DDBJ whole genome shotgun (WGS) entry which is preliminary data.</text>
</comment>
<comment type="subcellular location">
    <subcellularLocation>
        <location evidence="1">Membrane</location>
        <topology evidence="1">Multi-pass membrane protein</topology>
    </subcellularLocation>
</comment>
<proteinExistence type="inferred from homology"/>
<evidence type="ECO:0000313" key="8">
    <source>
        <dbReference type="Proteomes" id="UP000255326"/>
    </source>
</evidence>
<protein>
    <submittedName>
        <fullName evidence="7">High-affinity iron transporter</fullName>
    </submittedName>
</protein>
<evidence type="ECO:0000256" key="5">
    <source>
        <dbReference type="ARBA" id="ARBA00023136"/>
    </source>
</evidence>
<dbReference type="GO" id="GO:0015093">
    <property type="term" value="F:ferrous iron transmembrane transporter activity"/>
    <property type="evidence" value="ECO:0007669"/>
    <property type="project" value="TreeGrafter"/>
</dbReference>
<sequence>MKALVRISLIILITLSIFGAIPFTAGANGAENVNKLQTYTKSIVQLAEKGEMERADEAFLQLKNEWTPQKTSIKNDSLYAYTKIQSSIAALSLSFLNDDAKKAAGNARELNTILADYQSGSLQPPSAKPKSMSLSNYILLLKETENKITSGNLDQANIKAVSLQGKWLSVEGDVVSQSKSVYNRSEKRLLLIKEYIENGNPEKATELVNQMITDLQPLTEHSYGWLDAALIPLREGLEALLVIGALLSITKKTSAKRESGWIWTGTIAGLCTSILFGVLVSVLLNSITFGKNNFLINGISGLLASVMLLYVSYWLHRNSNIKKWNQYIKGKTNQALGKGKKAAFFFISYLAILREGSETVIFLIGMADKMPYTQLVAGIAVGFLLLSIIGFVMLKLGARLPLKPFFIVSSLIVLYMCLKFMGSGIHSLQLSGLIPARSEDYLISSDIFGIYPSWISTIPQFIILAAAISLPLIKSIKEKKEISA</sequence>
<comment type="similarity">
    <text evidence="2">Belongs to the oxidase-dependent Fe transporter (OFeT) (TC 9.A.10.1) family.</text>
</comment>
<feature type="transmembrane region" description="Helical" evidence="6">
    <location>
        <begin position="343"/>
        <end position="366"/>
    </location>
</feature>
<gene>
    <name evidence="7" type="ORF">DFR59_102556</name>
</gene>
<dbReference type="EMBL" id="QQAY01000002">
    <property type="protein sequence ID" value="RDI45920.1"/>
    <property type="molecule type" value="Genomic_DNA"/>
</dbReference>
<dbReference type="PANTHER" id="PTHR31632">
    <property type="entry name" value="IRON TRANSPORTER FTH1"/>
    <property type="match status" value="1"/>
</dbReference>
<evidence type="ECO:0000256" key="4">
    <source>
        <dbReference type="ARBA" id="ARBA00022989"/>
    </source>
</evidence>
<keyword evidence="4 6" id="KW-1133">Transmembrane helix</keyword>
<dbReference type="InterPro" id="IPR004923">
    <property type="entry name" value="FTR1/Fip1/EfeU"/>
</dbReference>
<dbReference type="OrthoDB" id="8215804at2"/>
<dbReference type="RefSeq" id="WP_114744718.1">
    <property type="nucleotide sequence ID" value="NZ_QQAY01000002.1"/>
</dbReference>
<dbReference type="Proteomes" id="UP000255326">
    <property type="component" value="Unassembled WGS sequence"/>
</dbReference>
<evidence type="ECO:0000256" key="6">
    <source>
        <dbReference type="SAM" id="Phobius"/>
    </source>
</evidence>
<evidence type="ECO:0000313" key="7">
    <source>
        <dbReference type="EMBL" id="RDI45920.1"/>
    </source>
</evidence>
<dbReference type="PANTHER" id="PTHR31632:SF2">
    <property type="entry name" value="PLASMA MEMBRANE IRON PERMEASE"/>
    <property type="match status" value="1"/>
</dbReference>
<dbReference type="Pfam" id="PF03239">
    <property type="entry name" value="FTR1"/>
    <property type="match status" value="1"/>
</dbReference>
<evidence type="ECO:0000256" key="1">
    <source>
        <dbReference type="ARBA" id="ARBA00004141"/>
    </source>
</evidence>
<feature type="transmembrane region" description="Helical" evidence="6">
    <location>
        <begin position="372"/>
        <end position="394"/>
    </location>
</feature>
<feature type="transmembrane region" description="Helical" evidence="6">
    <location>
        <begin position="294"/>
        <end position="315"/>
    </location>
</feature>
<organism evidence="7 8">
    <name type="scientific">Falsibacillus pallidus</name>
    <dbReference type="NCBI Taxonomy" id="493781"/>
    <lineage>
        <taxon>Bacteria</taxon>
        <taxon>Bacillati</taxon>
        <taxon>Bacillota</taxon>
        <taxon>Bacilli</taxon>
        <taxon>Bacillales</taxon>
        <taxon>Bacillaceae</taxon>
        <taxon>Falsibacillus</taxon>
    </lineage>
</organism>
<feature type="transmembrane region" description="Helical" evidence="6">
    <location>
        <begin position="406"/>
        <end position="428"/>
    </location>
</feature>
<feature type="transmembrane region" description="Helical" evidence="6">
    <location>
        <begin position="261"/>
        <end position="282"/>
    </location>
</feature>
<feature type="transmembrane region" description="Helical" evidence="6">
    <location>
        <begin position="448"/>
        <end position="473"/>
    </location>
</feature>
<accession>A0A370GRH4</accession>
<reference evidence="7 8" key="1">
    <citation type="submission" date="2018-07" db="EMBL/GenBank/DDBJ databases">
        <title>Genomic Encyclopedia of Type Strains, Phase IV (KMG-IV): sequencing the most valuable type-strain genomes for metagenomic binning, comparative biology and taxonomic classification.</title>
        <authorList>
            <person name="Goeker M."/>
        </authorList>
    </citation>
    <scope>NUCLEOTIDE SEQUENCE [LARGE SCALE GENOMIC DNA]</scope>
    <source>
        <strain evidence="7 8">DSM 25281</strain>
    </source>
</reference>
<keyword evidence="8" id="KW-1185">Reference proteome</keyword>
<dbReference type="AlphaFoldDB" id="A0A370GRH4"/>
<keyword evidence="3 6" id="KW-0812">Transmembrane</keyword>
<keyword evidence="5 6" id="KW-0472">Membrane</keyword>
<dbReference type="GO" id="GO:0033573">
    <property type="term" value="C:high-affinity iron permease complex"/>
    <property type="evidence" value="ECO:0007669"/>
    <property type="project" value="InterPro"/>
</dbReference>